<dbReference type="Proteomes" id="UP001151760">
    <property type="component" value="Unassembled WGS sequence"/>
</dbReference>
<reference evidence="1" key="2">
    <citation type="submission" date="2022-01" db="EMBL/GenBank/DDBJ databases">
        <authorList>
            <person name="Yamashiro T."/>
            <person name="Shiraishi A."/>
            <person name="Satake H."/>
            <person name="Nakayama K."/>
        </authorList>
    </citation>
    <scope>NUCLEOTIDE SEQUENCE</scope>
</reference>
<evidence type="ECO:0000313" key="1">
    <source>
        <dbReference type="EMBL" id="GJT29102.1"/>
    </source>
</evidence>
<organism evidence="1 2">
    <name type="scientific">Tanacetum coccineum</name>
    <dbReference type="NCBI Taxonomy" id="301880"/>
    <lineage>
        <taxon>Eukaryota</taxon>
        <taxon>Viridiplantae</taxon>
        <taxon>Streptophyta</taxon>
        <taxon>Embryophyta</taxon>
        <taxon>Tracheophyta</taxon>
        <taxon>Spermatophyta</taxon>
        <taxon>Magnoliopsida</taxon>
        <taxon>eudicotyledons</taxon>
        <taxon>Gunneridae</taxon>
        <taxon>Pentapetalae</taxon>
        <taxon>asterids</taxon>
        <taxon>campanulids</taxon>
        <taxon>Asterales</taxon>
        <taxon>Asteraceae</taxon>
        <taxon>Asteroideae</taxon>
        <taxon>Anthemideae</taxon>
        <taxon>Anthemidinae</taxon>
        <taxon>Tanacetum</taxon>
    </lineage>
</organism>
<dbReference type="GO" id="GO:0003964">
    <property type="term" value="F:RNA-directed DNA polymerase activity"/>
    <property type="evidence" value="ECO:0007669"/>
    <property type="project" value="UniProtKB-KW"/>
</dbReference>
<accession>A0ABQ5CSK4</accession>
<protein>
    <submittedName>
        <fullName evidence="1">Reverse transcriptase domain-containing protein</fullName>
    </submittedName>
</protein>
<name>A0ABQ5CSK4_9ASTR</name>
<dbReference type="Gene3D" id="2.40.70.10">
    <property type="entry name" value="Acid Proteases"/>
    <property type="match status" value="1"/>
</dbReference>
<proteinExistence type="predicted"/>
<dbReference type="InterPro" id="IPR021109">
    <property type="entry name" value="Peptidase_aspartic_dom_sf"/>
</dbReference>
<comment type="caution">
    <text evidence="1">The sequence shown here is derived from an EMBL/GenBank/DDBJ whole genome shotgun (WGS) entry which is preliminary data.</text>
</comment>
<keyword evidence="1" id="KW-0695">RNA-directed DNA polymerase</keyword>
<dbReference type="Pfam" id="PF08284">
    <property type="entry name" value="RVP_2"/>
    <property type="match status" value="1"/>
</dbReference>
<sequence>MPVELGSFDVIIGMDWLRRCHAVIVCDEKLFRIPYGNETLVFHGSRVNWHKRVRVKRASYFSPATEKYPPRKDEKLWKESNLGRINHRDVSCEVVSRGHCAGECASRIQRIGISRSRINFQGDDTQYASRSP</sequence>
<evidence type="ECO:0000313" key="2">
    <source>
        <dbReference type="Proteomes" id="UP001151760"/>
    </source>
</evidence>
<gene>
    <name evidence="1" type="ORF">Tco_0909377</name>
</gene>
<reference evidence="1" key="1">
    <citation type="journal article" date="2022" name="Int. J. Mol. Sci.">
        <title>Draft Genome of Tanacetum Coccineum: Genomic Comparison of Closely Related Tanacetum-Family Plants.</title>
        <authorList>
            <person name="Yamashiro T."/>
            <person name="Shiraishi A."/>
            <person name="Nakayama K."/>
            <person name="Satake H."/>
        </authorList>
    </citation>
    <scope>NUCLEOTIDE SEQUENCE</scope>
</reference>
<keyword evidence="2" id="KW-1185">Reference proteome</keyword>
<keyword evidence="1" id="KW-0808">Transferase</keyword>
<dbReference type="EMBL" id="BQNB010014516">
    <property type="protein sequence ID" value="GJT29102.1"/>
    <property type="molecule type" value="Genomic_DNA"/>
</dbReference>
<keyword evidence="1" id="KW-0548">Nucleotidyltransferase</keyword>